<dbReference type="PANTHER" id="PTHR34724:SF2">
    <property type="entry name" value="OS12G0596101 PROTEIN"/>
    <property type="match status" value="1"/>
</dbReference>
<reference evidence="2 3" key="1">
    <citation type="submission" date="2016-03" db="EMBL/GenBank/DDBJ databases">
        <title>Fine-scale spatial genetic structure of a fungal parasite of coffee scale insects.</title>
        <authorList>
            <person name="Jackson D."/>
            <person name="Zemenick K.A."/>
            <person name="Malloure B."/>
            <person name="Quandt C.A."/>
            <person name="James T.Y."/>
        </authorList>
    </citation>
    <scope>NUCLEOTIDE SEQUENCE [LARGE SCALE GENOMIC DNA]</scope>
    <source>
        <strain evidence="2 3">UM487</strain>
    </source>
</reference>
<accession>A0A179IB86</accession>
<dbReference type="PANTHER" id="PTHR34724">
    <property type="entry name" value="OS12G0596101 PROTEIN"/>
    <property type="match status" value="1"/>
</dbReference>
<dbReference type="Proteomes" id="UP000243081">
    <property type="component" value="Unassembled WGS sequence"/>
</dbReference>
<protein>
    <submittedName>
        <fullName evidence="2">Uncharacterized protein</fullName>
    </submittedName>
</protein>
<keyword evidence="3" id="KW-1185">Reference proteome</keyword>
<proteinExistence type="predicted"/>
<name>A0A179IB86_CORDF</name>
<evidence type="ECO:0000313" key="2">
    <source>
        <dbReference type="EMBL" id="OAQ98880.1"/>
    </source>
</evidence>
<evidence type="ECO:0000256" key="1">
    <source>
        <dbReference type="SAM" id="MobiDB-lite"/>
    </source>
</evidence>
<dbReference type="EMBL" id="LUKN01002554">
    <property type="protein sequence ID" value="OAQ98880.1"/>
    <property type="molecule type" value="Genomic_DNA"/>
</dbReference>
<comment type="caution">
    <text evidence="2">The sequence shown here is derived from an EMBL/GenBank/DDBJ whole genome shotgun (WGS) entry which is preliminary data.</text>
</comment>
<organism evidence="2 3">
    <name type="scientific">Cordyceps confragosa</name>
    <name type="common">Lecanicillium lecanii</name>
    <dbReference type="NCBI Taxonomy" id="2714763"/>
    <lineage>
        <taxon>Eukaryota</taxon>
        <taxon>Fungi</taxon>
        <taxon>Dikarya</taxon>
        <taxon>Ascomycota</taxon>
        <taxon>Pezizomycotina</taxon>
        <taxon>Sordariomycetes</taxon>
        <taxon>Hypocreomycetidae</taxon>
        <taxon>Hypocreales</taxon>
        <taxon>Cordycipitaceae</taxon>
        <taxon>Akanthomyces</taxon>
    </lineage>
</organism>
<sequence>MCKKAVCDTCKKSTWWGCGSHVPMVMDAIPEAERCGCDPRVERDGKQYPPMAKSPLQGRRRGALDKGQEGGVVARGRGAAAAALNEAAGR</sequence>
<gene>
    <name evidence="2" type="ORF">LLEC1_05938</name>
</gene>
<dbReference type="AlphaFoldDB" id="A0A179IB86"/>
<feature type="region of interest" description="Disordered" evidence="1">
    <location>
        <begin position="40"/>
        <end position="71"/>
    </location>
</feature>
<evidence type="ECO:0000313" key="3">
    <source>
        <dbReference type="Proteomes" id="UP000243081"/>
    </source>
</evidence>
<dbReference type="OrthoDB" id="88410at2759"/>